<evidence type="ECO:0000313" key="2">
    <source>
        <dbReference type="EMBL" id="GAA3635669.1"/>
    </source>
</evidence>
<dbReference type="InterPro" id="IPR000073">
    <property type="entry name" value="AB_hydrolase_1"/>
</dbReference>
<dbReference type="RefSeq" id="WP_346129531.1">
    <property type="nucleotide sequence ID" value="NZ_BAABBE010000005.1"/>
</dbReference>
<dbReference type="Pfam" id="PF00561">
    <property type="entry name" value="Abhydrolase_1"/>
    <property type="match status" value="1"/>
</dbReference>
<proteinExistence type="predicted"/>
<comment type="caution">
    <text evidence="2">The sequence shown here is derived from an EMBL/GenBank/DDBJ whole genome shotgun (WGS) entry which is preliminary data.</text>
</comment>
<protein>
    <submittedName>
        <fullName evidence="2">Alpha/beta hydrolase</fullName>
    </submittedName>
</protein>
<dbReference type="InterPro" id="IPR050266">
    <property type="entry name" value="AB_hydrolase_sf"/>
</dbReference>
<name>A0ABP7ALQ6_9PSEU</name>
<dbReference type="InterPro" id="IPR029058">
    <property type="entry name" value="AB_hydrolase_fold"/>
</dbReference>
<reference evidence="3" key="1">
    <citation type="journal article" date="2019" name="Int. J. Syst. Evol. Microbiol.">
        <title>The Global Catalogue of Microorganisms (GCM) 10K type strain sequencing project: providing services to taxonomists for standard genome sequencing and annotation.</title>
        <authorList>
            <consortium name="The Broad Institute Genomics Platform"/>
            <consortium name="The Broad Institute Genome Sequencing Center for Infectious Disease"/>
            <person name="Wu L."/>
            <person name="Ma J."/>
        </authorList>
    </citation>
    <scope>NUCLEOTIDE SEQUENCE [LARGE SCALE GENOMIC DNA]</scope>
    <source>
        <strain evidence="3">JCM 17494</strain>
    </source>
</reference>
<dbReference type="GO" id="GO:0016787">
    <property type="term" value="F:hydrolase activity"/>
    <property type="evidence" value="ECO:0007669"/>
    <property type="project" value="UniProtKB-KW"/>
</dbReference>
<keyword evidence="3" id="KW-1185">Reference proteome</keyword>
<gene>
    <name evidence="2" type="ORF">GCM10022267_22850</name>
</gene>
<organism evidence="2 3">
    <name type="scientific">Lentzea roselyniae</name>
    <dbReference type="NCBI Taxonomy" id="531940"/>
    <lineage>
        <taxon>Bacteria</taxon>
        <taxon>Bacillati</taxon>
        <taxon>Actinomycetota</taxon>
        <taxon>Actinomycetes</taxon>
        <taxon>Pseudonocardiales</taxon>
        <taxon>Pseudonocardiaceae</taxon>
        <taxon>Lentzea</taxon>
    </lineage>
</organism>
<sequence>MTGLSTVVKGTGPALLLVHGAGGSVQANYGPILGTLTQYFTVIAPDLPGSGGSPKAGGPLDLEKLADDLVDLAVGAGHESFFVCGCSMGCAVAVTAAVRHPDRVRGLVPSTPFRKIDAATRAKIDRWKSLLDGSREVLSRFILSVMCSKEYLARLTPAQAEGFAELIGASVPTGSPAHVDLILKIDLSDVLPRVTQPTLVIGASGDQLLSHDLGKEVSDLIPGSKYTDIACGHAIALESAMPWARLITDYLTSVQS</sequence>
<evidence type="ECO:0000259" key="1">
    <source>
        <dbReference type="Pfam" id="PF00561"/>
    </source>
</evidence>
<feature type="domain" description="AB hydrolase-1" evidence="1">
    <location>
        <begin position="13"/>
        <end position="238"/>
    </location>
</feature>
<dbReference type="SUPFAM" id="SSF53474">
    <property type="entry name" value="alpha/beta-Hydrolases"/>
    <property type="match status" value="1"/>
</dbReference>
<dbReference type="EMBL" id="BAABBE010000005">
    <property type="protein sequence ID" value="GAA3635669.1"/>
    <property type="molecule type" value="Genomic_DNA"/>
</dbReference>
<dbReference type="Gene3D" id="3.40.50.1820">
    <property type="entry name" value="alpha/beta hydrolase"/>
    <property type="match status" value="1"/>
</dbReference>
<keyword evidence="2" id="KW-0378">Hydrolase</keyword>
<dbReference type="PRINTS" id="PR00111">
    <property type="entry name" value="ABHYDROLASE"/>
</dbReference>
<evidence type="ECO:0000313" key="3">
    <source>
        <dbReference type="Proteomes" id="UP001500711"/>
    </source>
</evidence>
<dbReference type="Proteomes" id="UP001500711">
    <property type="component" value="Unassembled WGS sequence"/>
</dbReference>
<accession>A0ABP7ALQ6</accession>
<dbReference type="PANTHER" id="PTHR43798">
    <property type="entry name" value="MONOACYLGLYCEROL LIPASE"/>
    <property type="match status" value="1"/>
</dbReference>